<dbReference type="GeneID" id="101239728"/>
<feature type="compositionally biased region" description="Low complexity" evidence="8">
    <location>
        <begin position="258"/>
        <end position="274"/>
    </location>
</feature>
<dbReference type="PANTHER" id="PTHR15970">
    <property type="entry name" value="ELL-ASSOCIATED FACTOR EAF"/>
    <property type="match status" value="1"/>
</dbReference>
<evidence type="ECO:0000313" key="11">
    <source>
        <dbReference type="RefSeq" id="XP_065665051.1"/>
    </source>
</evidence>
<evidence type="ECO:0000256" key="3">
    <source>
        <dbReference type="ARBA" id="ARBA00022553"/>
    </source>
</evidence>
<feature type="domain" description="Transcription elongation factor Eaf N-terminal" evidence="9">
    <location>
        <begin position="13"/>
        <end position="109"/>
    </location>
</feature>
<evidence type="ECO:0000256" key="8">
    <source>
        <dbReference type="SAM" id="MobiDB-lite"/>
    </source>
</evidence>
<feature type="compositionally biased region" description="Low complexity" evidence="8">
    <location>
        <begin position="214"/>
        <end position="227"/>
    </location>
</feature>
<evidence type="ECO:0000256" key="7">
    <source>
        <dbReference type="ARBA" id="ARBA00023242"/>
    </source>
</evidence>
<name>A0ABM4CT07_HYDVU</name>
<evidence type="ECO:0000256" key="6">
    <source>
        <dbReference type="ARBA" id="ARBA00023163"/>
    </source>
</evidence>
<evidence type="ECO:0000256" key="1">
    <source>
        <dbReference type="ARBA" id="ARBA00004123"/>
    </source>
</evidence>
<evidence type="ECO:0000313" key="10">
    <source>
        <dbReference type="Proteomes" id="UP001652625"/>
    </source>
</evidence>
<comment type="subcellular location">
    <subcellularLocation>
        <location evidence="1">Nucleus</location>
    </subcellularLocation>
</comment>
<protein>
    <submittedName>
        <fullName evidence="11">ELL-associated factor 1 isoform X2</fullName>
    </submittedName>
</protein>
<comment type="similarity">
    <text evidence="2">Belongs to the EAF family.</text>
</comment>
<evidence type="ECO:0000256" key="4">
    <source>
        <dbReference type="ARBA" id="ARBA00023015"/>
    </source>
</evidence>
<evidence type="ECO:0000259" key="9">
    <source>
        <dbReference type="Pfam" id="PF09816"/>
    </source>
</evidence>
<keyword evidence="4" id="KW-0805">Transcription regulation</keyword>
<keyword evidence="7" id="KW-0539">Nucleus</keyword>
<keyword evidence="5" id="KW-0010">Activator</keyword>
<keyword evidence="6" id="KW-0804">Transcription</keyword>
<keyword evidence="3" id="KW-0597">Phosphoprotein</keyword>
<feature type="region of interest" description="Disordered" evidence="8">
    <location>
        <begin position="112"/>
        <end position="274"/>
    </location>
</feature>
<dbReference type="RefSeq" id="XP_065665051.1">
    <property type="nucleotide sequence ID" value="XM_065808979.1"/>
</dbReference>
<feature type="compositionally biased region" description="Low complexity" evidence="8">
    <location>
        <begin position="141"/>
        <end position="174"/>
    </location>
</feature>
<sequence>MAAMNGLIDGKDYDLTIGSTFLPNKQTEAYYTMRYDFKPASVDTSRPGEVVIGAKNECTVTIPNHDSSFTTYKGGKKPCFKECILIIDQQTGEIILERISSNIPLKKHRIDRTGESAKISQVKPSPAPNLKQNKNSSLPLPKQSGISSISKSQINQPQINQVQSIQPQSVQPISTPKSTPQHIGKLANQTPLSKQIGNTPKSLPSQIPSTVNRSVSMSSDSSSSSESSDSESDDDGKPNALDELITKPYQPPPANRMSTLQDDLQLSDSNSDSD</sequence>
<feature type="compositionally biased region" description="Polar residues" evidence="8">
    <location>
        <begin position="175"/>
        <end position="213"/>
    </location>
</feature>
<keyword evidence="10" id="KW-1185">Reference proteome</keyword>
<evidence type="ECO:0000256" key="5">
    <source>
        <dbReference type="ARBA" id="ARBA00023159"/>
    </source>
</evidence>
<dbReference type="InterPro" id="IPR019194">
    <property type="entry name" value="Tscrpt_elong_fac_Eaf_N"/>
</dbReference>
<dbReference type="Pfam" id="PF09816">
    <property type="entry name" value="EAF"/>
    <property type="match status" value="1"/>
</dbReference>
<dbReference type="Proteomes" id="UP001652625">
    <property type="component" value="Chromosome 11"/>
</dbReference>
<dbReference type="InterPro" id="IPR027093">
    <property type="entry name" value="EAF_fam"/>
</dbReference>
<dbReference type="PANTHER" id="PTHR15970:SF2">
    <property type="entry name" value="ELL-ASSOCIATED FACTOR EAF"/>
    <property type="match status" value="1"/>
</dbReference>
<reference evidence="11" key="1">
    <citation type="submission" date="2025-08" db="UniProtKB">
        <authorList>
            <consortium name="RefSeq"/>
        </authorList>
    </citation>
    <scope>IDENTIFICATION</scope>
</reference>
<accession>A0ABM4CT07</accession>
<proteinExistence type="inferred from homology"/>
<gene>
    <name evidence="11" type="primary">LOC101239728</name>
</gene>
<organism evidence="10 11">
    <name type="scientific">Hydra vulgaris</name>
    <name type="common">Hydra</name>
    <name type="synonym">Hydra attenuata</name>
    <dbReference type="NCBI Taxonomy" id="6087"/>
    <lineage>
        <taxon>Eukaryota</taxon>
        <taxon>Metazoa</taxon>
        <taxon>Cnidaria</taxon>
        <taxon>Hydrozoa</taxon>
        <taxon>Hydroidolina</taxon>
        <taxon>Anthoathecata</taxon>
        <taxon>Aplanulata</taxon>
        <taxon>Hydridae</taxon>
        <taxon>Hydra</taxon>
    </lineage>
</organism>
<evidence type="ECO:0000256" key="2">
    <source>
        <dbReference type="ARBA" id="ARBA00007798"/>
    </source>
</evidence>